<reference evidence="2 3" key="2">
    <citation type="submission" date="2024-09" db="EMBL/GenBank/DDBJ databases">
        <title>Draft genome sequence of Candidatus Magnetaquicoccaceae bacterium FCR-1.</title>
        <authorList>
            <person name="Shimoshige H."/>
            <person name="Shimamura S."/>
            <person name="Taoka A."/>
            <person name="Kobayashi H."/>
            <person name="Maekawa T."/>
        </authorList>
    </citation>
    <scope>NUCLEOTIDE SEQUENCE [LARGE SCALE GENOMIC DNA]</scope>
    <source>
        <strain evidence="2 3">FCR-1</strain>
    </source>
</reference>
<protein>
    <recommendedName>
        <fullName evidence="1">RNA polymerase sigma-70 region 2 domain-containing protein</fullName>
    </recommendedName>
</protein>
<keyword evidence="3" id="KW-1185">Reference proteome</keyword>
<evidence type="ECO:0000259" key="1">
    <source>
        <dbReference type="Pfam" id="PF04542"/>
    </source>
</evidence>
<organism evidence="2 3">
    <name type="scientific">Candidatus Magnetaquiglobus chichijimensis</name>
    <dbReference type="NCBI Taxonomy" id="3141448"/>
    <lineage>
        <taxon>Bacteria</taxon>
        <taxon>Pseudomonadati</taxon>
        <taxon>Pseudomonadota</taxon>
        <taxon>Magnetococcia</taxon>
        <taxon>Magnetococcales</taxon>
        <taxon>Candidatus Magnetaquicoccaceae</taxon>
        <taxon>Candidatus Magnetaquiglobus</taxon>
    </lineage>
</organism>
<reference evidence="2 3" key="1">
    <citation type="submission" date="2024-05" db="EMBL/GenBank/DDBJ databases">
        <authorList>
            <consortium name="Candidatus Magnetaquicoccaceae bacterium FCR-1 genome sequencing consortium"/>
            <person name="Shimoshige H."/>
            <person name="Shimamura S."/>
            <person name="Taoka A."/>
            <person name="Kobayashi H."/>
            <person name="Maekawa T."/>
        </authorList>
    </citation>
    <scope>NUCLEOTIDE SEQUENCE [LARGE SCALE GENOMIC DNA]</scope>
    <source>
        <strain evidence="2 3">FCR-1</strain>
    </source>
</reference>
<name>A0ABQ0CB61_9PROT</name>
<dbReference type="InterPro" id="IPR013325">
    <property type="entry name" value="RNA_pol_sigma_r2"/>
</dbReference>
<sequence length="181" mass="20397">MNSGNSYHGIDTNAIRVIRFKARQLSRLPGFSSSEIEDLEQEMVIDVLRRMPNFDPERAGLPTFISRIIGHCAATLVTRNRVDSLEGKMTRFSLDELETGIASEMTGTHSGMDHIHLAIDIGRLLCRLPNEHRRICQLLVLLDKPAIPQRLGMGRTTFYRRLGEIRSHFREAGMQNALAAA</sequence>
<dbReference type="RefSeq" id="WP_420905633.1">
    <property type="nucleotide sequence ID" value="NZ_BAAFGK010000004.1"/>
</dbReference>
<dbReference type="Proteomes" id="UP001628193">
    <property type="component" value="Unassembled WGS sequence"/>
</dbReference>
<comment type="caution">
    <text evidence="2">The sequence shown here is derived from an EMBL/GenBank/DDBJ whole genome shotgun (WGS) entry which is preliminary data.</text>
</comment>
<dbReference type="Pfam" id="PF04542">
    <property type="entry name" value="Sigma70_r2"/>
    <property type="match status" value="1"/>
</dbReference>
<evidence type="ECO:0000313" key="3">
    <source>
        <dbReference type="Proteomes" id="UP001628193"/>
    </source>
</evidence>
<dbReference type="SUPFAM" id="SSF88946">
    <property type="entry name" value="Sigma2 domain of RNA polymerase sigma factors"/>
    <property type="match status" value="1"/>
</dbReference>
<feature type="domain" description="RNA polymerase sigma-70 region 2" evidence="1">
    <location>
        <begin position="31"/>
        <end position="80"/>
    </location>
</feature>
<accession>A0ABQ0CB61</accession>
<proteinExistence type="predicted"/>
<gene>
    <name evidence="2" type="ORF">SIID45300_02284</name>
</gene>
<evidence type="ECO:0000313" key="2">
    <source>
        <dbReference type="EMBL" id="GAB0057950.1"/>
    </source>
</evidence>
<dbReference type="InterPro" id="IPR007627">
    <property type="entry name" value="RNA_pol_sigma70_r2"/>
</dbReference>
<dbReference type="EMBL" id="BAAFGK010000004">
    <property type="protein sequence ID" value="GAB0057950.1"/>
    <property type="molecule type" value="Genomic_DNA"/>
</dbReference>